<dbReference type="PANTHER" id="PTHR35526">
    <property type="entry name" value="ANTI-SIGMA-F FACTOR RSBW-RELATED"/>
    <property type="match status" value="1"/>
</dbReference>
<keyword evidence="4" id="KW-1185">Reference proteome</keyword>
<reference evidence="3 4" key="1">
    <citation type="submission" date="2016-10" db="EMBL/GenBank/DDBJ databases">
        <authorList>
            <person name="de Groot N.N."/>
        </authorList>
    </citation>
    <scope>NUCLEOTIDE SEQUENCE [LARGE SCALE GENOMIC DNA]</scope>
    <source>
        <strain evidence="3 4">ASO4-2</strain>
    </source>
</reference>
<dbReference type="Proteomes" id="UP000198771">
    <property type="component" value="Unassembled WGS sequence"/>
</dbReference>
<dbReference type="RefSeq" id="WP_161946238.1">
    <property type="nucleotide sequence ID" value="NZ_FMXO01000008.1"/>
</dbReference>
<evidence type="ECO:0000259" key="2">
    <source>
        <dbReference type="Pfam" id="PF13581"/>
    </source>
</evidence>
<dbReference type="CDD" id="cd16936">
    <property type="entry name" value="HATPase_RsbW-like"/>
    <property type="match status" value="1"/>
</dbReference>
<name>A0A1G6CHC1_9BACT</name>
<dbReference type="InterPro" id="IPR003594">
    <property type="entry name" value="HATPase_dom"/>
</dbReference>
<dbReference type="STRING" id="617002.SAMN05660653_01521"/>
<keyword evidence="3" id="KW-0808">Transferase</keyword>
<sequence length="144" mass="16229">MRQNNPPGFDRLSLPAEYSSLDTFQEFVQERAESAGLPPSAYLKIVMVQEEVLLNIFKNAYPPERQGLVELACGQQEDGQGFLVRYTDQGRPFDPLSAPPPDVTLDIDDREEGGLGILLMKKMSRSQHYQREGDSNILELVFDP</sequence>
<dbReference type="Gene3D" id="3.30.565.10">
    <property type="entry name" value="Histidine kinase-like ATPase, C-terminal domain"/>
    <property type="match status" value="1"/>
</dbReference>
<dbReference type="SUPFAM" id="SSF55874">
    <property type="entry name" value="ATPase domain of HSP90 chaperone/DNA topoisomerase II/histidine kinase"/>
    <property type="match status" value="1"/>
</dbReference>
<protein>
    <submittedName>
        <fullName evidence="3">Anti-sigma regulatory factor (Ser/Thr protein kinase)</fullName>
    </submittedName>
</protein>
<keyword evidence="1" id="KW-0723">Serine/threonine-protein kinase</keyword>
<dbReference type="GO" id="GO:0004674">
    <property type="term" value="F:protein serine/threonine kinase activity"/>
    <property type="evidence" value="ECO:0007669"/>
    <property type="project" value="UniProtKB-KW"/>
</dbReference>
<proteinExistence type="predicted"/>
<dbReference type="InterPro" id="IPR036890">
    <property type="entry name" value="HATPase_C_sf"/>
</dbReference>
<feature type="domain" description="Histidine kinase/HSP90-like ATPase" evidence="2">
    <location>
        <begin position="14"/>
        <end position="141"/>
    </location>
</feature>
<evidence type="ECO:0000256" key="1">
    <source>
        <dbReference type="ARBA" id="ARBA00022527"/>
    </source>
</evidence>
<organism evidence="3 4">
    <name type="scientific">Desulfonatronum thiosulfatophilum</name>
    <dbReference type="NCBI Taxonomy" id="617002"/>
    <lineage>
        <taxon>Bacteria</taxon>
        <taxon>Pseudomonadati</taxon>
        <taxon>Thermodesulfobacteriota</taxon>
        <taxon>Desulfovibrionia</taxon>
        <taxon>Desulfovibrionales</taxon>
        <taxon>Desulfonatronaceae</taxon>
        <taxon>Desulfonatronum</taxon>
    </lineage>
</organism>
<keyword evidence="3" id="KW-0418">Kinase</keyword>
<dbReference type="OrthoDB" id="9792240at2"/>
<gene>
    <name evidence="3" type="ORF">SAMN05660653_01521</name>
</gene>
<evidence type="ECO:0000313" key="4">
    <source>
        <dbReference type="Proteomes" id="UP000198771"/>
    </source>
</evidence>
<dbReference type="InterPro" id="IPR050267">
    <property type="entry name" value="Anti-sigma-factor_SerPK"/>
</dbReference>
<dbReference type="EMBL" id="FMXO01000008">
    <property type="protein sequence ID" value="SDB32175.1"/>
    <property type="molecule type" value="Genomic_DNA"/>
</dbReference>
<dbReference type="AlphaFoldDB" id="A0A1G6CHC1"/>
<evidence type="ECO:0000313" key="3">
    <source>
        <dbReference type="EMBL" id="SDB32175.1"/>
    </source>
</evidence>
<accession>A0A1G6CHC1</accession>
<dbReference type="Pfam" id="PF13581">
    <property type="entry name" value="HATPase_c_2"/>
    <property type="match status" value="1"/>
</dbReference>